<comment type="caution">
    <text evidence="1">The sequence shown here is derived from an EMBL/GenBank/DDBJ whole genome shotgun (WGS) entry which is preliminary data.</text>
</comment>
<accession>A0A0F5J9V0</accession>
<dbReference type="Pfam" id="PF13149">
    <property type="entry name" value="Mfa_like_1"/>
    <property type="match status" value="1"/>
</dbReference>
<gene>
    <name evidence="1" type="ORF">HMPREF1536_03423</name>
</gene>
<dbReference type="AlphaFoldDB" id="A0A0F5J9V0"/>
<dbReference type="HOGENOM" id="CLU_074802_0_0_10"/>
<evidence type="ECO:0008006" key="3">
    <source>
        <dbReference type="Google" id="ProtNLM"/>
    </source>
</evidence>
<reference evidence="1 2" key="1">
    <citation type="submission" date="2013-04" db="EMBL/GenBank/DDBJ databases">
        <title>The Genome Sequence of Parabacteroides gordonii DSM 23371.</title>
        <authorList>
            <consortium name="The Broad Institute Genomics Platform"/>
            <person name="Earl A."/>
            <person name="Ward D."/>
            <person name="Feldgarden M."/>
            <person name="Gevers D."/>
            <person name="Martens E."/>
            <person name="Sakamoto M."/>
            <person name="Benno Y."/>
            <person name="Suzuki N."/>
            <person name="Matsunaga N."/>
            <person name="Koshihara K."/>
            <person name="Seki M."/>
            <person name="Komiya H."/>
            <person name="Walker B."/>
            <person name="Young S."/>
            <person name="Zeng Q."/>
            <person name="Gargeya S."/>
            <person name="Fitzgerald M."/>
            <person name="Haas B."/>
            <person name="Abouelleil A."/>
            <person name="Allen A.W."/>
            <person name="Alvarado L."/>
            <person name="Arachchi H.M."/>
            <person name="Berlin A.M."/>
            <person name="Chapman S.B."/>
            <person name="Gainer-Dewar J."/>
            <person name="Goldberg J."/>
            <person name="Griggs A."/>
            <person name="Gujja S."/>
            <person name="Hansen M."/>
            <person name="Howarth C."/>
            <person name="Imamovic A."/>
            <person name="Ireland A."/>
            <person name="Larimer J."/>
            <person name="McCowan C."/>
            <person name="Murphy C."/>
            <person name="Pearson M."/>
            <person name="Poon T.W."/>
            <person name="Priest M."/>
            <person name="Roberts A."/>
            <person name="Saif S."/>
            <person name="Shea T."/>
            <person name="Sisk P."/>
            <person name="Sykes S."/>
            <person name="Wortman J."/>
            <person name="Nusbaum C."/>
            <person name="Birren B."/>
        </authorList>
    </citation>
    <scope>NUCLEOTIDE SEQUENCE [LARGE SCALE GENOMIC DNA]</scope>
    <source>
        <strain evidence="1 2">MS-1</strain>
    </source>
</reference>
<evidence type="ECO:0000313" key="1">
    <source>
        <dbReference type="EMBL" id="KKB54503.1"/>
    </source>
</evidence>
<dbReference type="PROSITE" id="PS51257">
    <property type="entry name" value="PROKAR_LIPOPROTEIN"/>
    <property type="match status" value="1"/>
</dbReference>
<keyword evidence="2" id="KW-1185">Reference proteome</keyword>
<dbReference type="Proteomes" id="UP000033035">
    <property type="component" value="Unassembled WGS sequence"/>
</dbReference>
<dbReference type="STRING" id="1203610.HMPREF1536_03423"/>
<proteinExistence type="predicted"/>
<dbReference type="EMBL" id="AQHW01000016">
    <property type="protein sequence ID" value="KKB54503.1"/>
    <property type="molecule type" value="Genomic_DNA"/>
</dbReference>
<sequence length="317" mass="33241">MRTTEILQASLLAAAFLAGCTNLEAPVVADSGEAIRITAGIGQTTRTVIDAGYAENLDVSFARIDHSATASDWESPAIEAVRTGGVGKTSITFNPEQNYLSGNVQSALIGYYPRKALGSTTSNPVSVNYTITGGEDIMATEVQTGSLDQKFTSLTFQHLLTQLQFKCIGSAGAVTQWTGVTSIKVTNAYTALTLSLDKTNGAKLTATGLQNQTLTVKNCPEAVSVATATNPLIGYLMLFPVPNMGTEAAAIDLEITATYKGRERTQALAINNISNGVKAGQSHLVTLTFTEDGKILAEAGIAEWVSGNRGSVVVTPQ</sequence>
<dbReference type="PATRIC" id="fig|1203610.3.peg.3489"/>
<organism evidence="1 2">
    <name type="scientific">Parabacteroides gordonii MS-1 = DSM 23371</name>
    <dbReference type="NCBI Taxonomy" id="1203610"/>
    <lineage>
        <taxon>Bacteria</taxon>
        <taxon>Pseudomonadati</taxon>
        <taxon>Bacteroidota</taxon>
        <taxon>Bacteroidia</taxon>
        <taxon>Bacteroidales</taxon>
        <taxon>Tannerellaceae</taxon>
        <taxon>Parabacteroides</taxon>
    </lineage>
</organism>
<dbReference type="CDD" id="cd13121">
    <property type="entry name" value="BF2867_like_C"/>
    <property type="match status" value="1"/>
</dbReference>
<evidence type="ECO:0000313" key="2">
    <source>
        <dbReference type="Proteomes" id="UP000033035"/>
    </source>
</evidence>
<protein>
    <recommendedName>
        <fullName evidence="3">Fimbrillin family protein</fullName>
    </recommendedName>
</protein>
<name>A0A0F5J9V0_9BACT</name>
<dbReference type="InterPro" id="IPR025049">
    <property type="entry name" value="Mfa-like_1"/>
</dbReference>
<dbReference type="RefSeq" id="WP_028727589.1">
    <property type="nucleotide sequence ID" value="NZ_AUAE01000017.1"/>
</dbReference>